<feature type="domain" description="PASTA" evidence="2">
    <location>
        <begin position="40"/>
        <end position="108"/>
    </location>
</feature>
<reference evidence="3 4" key="1">
    <citation type="submission" date="2016-11" db="EMBL/GenBank/DDBJ databases">
        <authorList>
            <person name="Jaros S."/>
            <person name="Januszkiewicz K."/>
            <person name="Wedrychowicz H."/>
        </authorList>
    </citation>
    <scope>NUCLEOTIDE SEQUENCE [LARGE SCALE GENOMIC DNA]</scope>
    <source>
        <strain evidence="3 4">DSM 25661</strain>
    </source>
</reference>
<proteinExistence type="predicted"/>
<sequence>MSLLKFIFSKQFLIQIGIAIVALVIIVFGTLQWLKYTTNHSETITVPNLSKLSLDIVDKKLDEMNLRYTVLDSASFNPEYPPFSVLDQTPLPGKKVKEQRKIYLTVNPSGYAEVEIPDNLIRKTLRQVQPSLLARGFKIGDTIEEPDMAKGAVLELQHKGQILKPGDKLPKTSVVDIVIGDGSLKYGQNTDEAKDLNKNTVNP</sequence>
<dbReference type="CDD" id="cd06577">
    <property type="entry name" value="PASTA_pknB"/>
    <property type="match status" value="2"/>
</dbReference>
<evidence type="ECO:0000313" key="3">
    <source>
        <dbReference type="EMBL" id="SHE30718.1"/>
    </source>
</evidence>
<dbReference type="AlphaFoldDB" id="A0A1M4SEX8"/>
<protein>
    <submittedName>
        <fullName evidence="3">PASTA domain-containing protein</fullName>
    </submittedName>
</protein>
<dbReference type="InterPro" id="IPR005543">
    <property type="entry name" value="PASTA_dom"/>
</dbReference>
<dbReference type="OrthoDB" id="9803895at2"/>
<dbReference type="Gene3D" id="3.30.10.20">
    <property type="match status" value="2"/>
</dbReference>
<feature type="transmembrane region" description="Helical" evidence="1">
    <location>
        <begin position="12"/>
        <end position="34"/>
    </location>
</feature>
<dbReference type="RefSeq" id="WP_073190554.1">
    <property type="nucleotide sequence ID" value="NZ_FQTW01000001.1"/>
</dbReference>
<dbReference type="Pfam" id="PF03793">
    <property type="entry name" value="PASTA"/>
    <property type="match status" value="1"/>
</dbReference>
<keyword evidence="1" id="KW-0812">Transmembrane</keyword>
<dbReference type="EMBL" id="FQTW01000001">
    <property type="protein sequence ID" value="SHE30718.1"/>
    <property type="molecule type" value="Genomic_DNA"/>
</dbReference>
<dbReference type="SMART" id="SM00740">
    <property type="entry name" value="PASTA"/>
    <property type="match status" value="2"/>
</dbReference>
<accession>A0A1M4SEX8</accession>
<organism evidence="3 4">
    <name type="scientific">Psychroflexus salarius</name>
    <dbReference type="NCBI Taxonomy" id="1155689"/>
    <lineage>
        <taxon>Bacteria</taxon>
        <taxon>Pseudomonadati</taxon>
        <taxon>Bacteroidota</taxon>
        <taxon>Flavobacteriia</taxon>
        <taxon>Flavobacteriales</taxon>
        <taxon>Flavobacteriaceae</taxon>
        <taxon>Psychroflexus</taxon>
    </lineage>
</organism>
<evidence type="ECO:0000313" key="4">
    <source>
        <dbReference type="Proteomes" id="UP000184462"/>
    </source>
</evidence>
<name>A0A1M4SEX8_9FLAO</name>
<keyword evidence="4" id="KW-1185">Reference proteome</keyword>
<gene>
    <name evidence="3" type="ORF">SAMN05444278_101121</name>
</gene>
<dbReference type="PROSITE" id="PS51178">
    <property type="entry name" value="PASTA"/>
    <property type="match status" value="1"/>
</dbReference>
<keyword evidence="1" id="KW-0472">Membrane</keyword>
<dbReference type="STRING" id="1155689.SAMN05444278_101121"/>
<keyword evidence="1" id="KW-1133">Transmembrane helix</keyword>
<dbReference type="Proteomes" id="UP000184462">
    <property type="component" value="Unassembled WGS sequence"/>
</dbReference>
<evidence type="ECO:0000256" key="1">
    <source>
        <dbReference type="SAM" id="Phobius"/>
    </source>
</evidence>
<evidence type="ECO:0000259" key="2">
    <source>
        <dbReference type="PROSITE" id="PS51178"/>
    </source>
</evidence>